<dbReference type="EMBL" id="LKAM01000003">
    <property type="protein sequence ID" value="KUM49406.1"/>
    <property type="molecule type" value="Genomic_DNA"/>
</dbReference>
<dbReference type="AlphaFoldDB" id="A0A101M1N8"/>
<sequence length="55" mass="6121">MLIHVILTQNPSISPFPYNLFTLDLLILIGTTYYLLVRPSLIDTNDSGLPTASDE</sequence>
<evidence type="ECO:0000256" key="1">
    <source>
        <dbReference type="SAM" id="Phobius"/>
    </source>
</evidence>
<protein>
    <submittedName>
        <fullName evidence="2">Uncharacterized protein</fullName>
    </submittedName>
</protein>
<feature type="transmembrane region" description="Helical" evidence="1">
    <location>
        <begin position="20"/>
        <end position="37"/>
    </location>
</feature>
<keyword evidence="2" id="KW-0496">Mitochondrion</keyword>
<geneLocation type="mitochondrion" evidence="2"/>
<accession>A0A101M1N8</accession>
<gene>
    <name evidence="2" type="ORF">ABT39_MTgene3955</name>
</gene>
<keyword evidence="1" id="KW-0472">Membrane</keyword>
<organism evidence="2">
    <name type="scientific">Picea glauca</name>
    <name type="common">White spruce</name>
    <name type="synonym">Pinus glauca</name>
    <dbReference type="NCBI Taxonomy" id="3330"/>
    <lineage>
        <taxon>Eukaryota</taxon>
        <taxon>Viridiplantae</taxon>
        <taxon>Streptophyta</taxon>
        <taxon>Embryophyta</taxon>
        <taxon>Tracheophyta</taxon>
        <taxon>Spermatophyta</taxon>
        <taxon>Pinopsida</taxon>
        <taxon>Pinidae</taxon>
        <taxon>Conifers I</taxon>
        <taxon>Pinales</taxon>
        <taxon>Pinaceae</taxon>
        <taxon>Picea</taxon>
    </lineage>
</organism>
<comment type="caution">
    <text evidence="2">The sequence shown here is derived from an EMBL/GenBank/DDBJ whole genome shotgun (WGS) entry which is preliminary data.</text>
</comment>
<reference evidence="2" key="1">
    <citation type="journal article" date="2015" name="Genome Biol. Evol.">
        <title>Organellar Genomes of White Spruce (Picea glauca): Assembly and Annotation.</title>
        <authorList>
            <person name="Jackman S.D."/>
            <person name="Warren R.L."/>
            <person name="Gibb E.A."/>
            <person name="Vandervalk B.P."/>
            <person name="Mohamadi H."/>
            <person name="Chu J."/>
            <person name="Raymond A."/>
            <person name="Pleasance S."/>
            <person name="Coope R."/>
            <person name="Wildung M.R."/>
            <person name="Ritland C.E."/>
            <person name="Bousquet J."/>
            <person name="Jones S.J."/>
            <person name="Bohlmann J."/>
            <person name="Birol I."/>
        </authorList>
    </citation>
    <scope>NUCLEOTIDE SEQUENCE [LARGE SCALE GENOMIC DNA]</scope>
    <source>
        <tissue evidence="2">Flushing bud</tissue>
    </source>
</reference>
<name>A0A101M1N8_PICGL</name>
<evidence type="ECO:0000313" key="2">
    <source>
        <dbReference type="EMBL" id="KUM49406.1"/>
    </source>
</evidence>
<keyword evidence="1" id="KW-1133">Transmembrane helix</keyword>
<proteinExistence type="predicted"/>
<keyword evidence="1" id="KW-0812">Transmembrane</keyword>